<evidence type="ECO:0000313" key="3">
    <source>
        <dbReference type="Proteomes" id="UP000831562"/>
    </source>
</evidence>
<organism evidence="2 3">
    <name type="scientific">Lancefieldella parvula</name>
    <dbReference type="NCBI Taxonomy" id="1382"/>
    <lineage>
        <taxon>Bacteria</taxon>
        <taxon>Bacillati</taxon>
        <taxon>Actinomycetota</taxon>
        <taxon>Coriobacteriia</taxon>
        <taxon>Coriobacteriales</taxon>
        <taxon>Atopobiaceae</taxon>
        <taxon>Lancefieldella</taxon>
    </lineage>
</organism>
<dbReference type="Proteomes" id="UP000831562">
    <property type="component" value="Chromosome"/>
</dbReference>
<feature type="region of interest" description="Disordered" evidence="1">
    <location>
        <begin position="64"/>
        <end position="87"/>
    </location>
</feature>
<sequence>MRLQRSSDLLDGAKEIFLDSIVELGEVPTTPLIAQWQKIMPAGVGLCSITSALPTLEFDDETANAYGFNEHSHDHEEDEEEHEHEEFGDINDLDDELLEELGQDRGAFLEEF</sequence>
<feature type="compositionally biased region" description="Acidic residues" evidence="1">
    <location>
        <begin position="76"/>
        <end position="87"/>
    </location>
</feature>
<dbReference type="EMBL" id="CP097092">
    <property type="protein sequence ID" value="UQF77736.1"/>
    <property type="molecule type" value="Genomic_DNA"/>
</dbReference>
<proteinExistence type="predicted"/>
<reference evidence="2" key="1">
    <citation type="submission" date="2022-05" db="EMBL/GenBank/DDBJ databases">
        <title>Using nanopore sequencing to obtain complete genomes from saliva samples.</title>
        <authorList>
            <person name="Baker J.L."/>
        </authorList>
    </citation>
    <scope>NUCLEOTIDE SEQUENCE</scope>
    <source>
        <strain evidence="2">JCVI-JB-Lp32</strain>
    </source>
</reference>
<evidence type="ECO:0000256" key="1">
    <source>
        <dbReference type="SAM" id="MobiDB-lite"/>
    </source>
</evidence>
<gene>
    <name evidence="2" type="ORF">M3I19_05460</name>
</gene>
<accession>A0A9E7ADW0</accession>
<name>A0A9E7ADW0_9ACTN</name>
<protein>
    <submittedName>
        <fullName evidence="2">Uncharacterized protein</fullName>
    </submittedName>
</protein>
<evidence type="ECO:0000313" key="2">
    <source>
        <dbReference type="EMBL" id="UQF77736.1"/>
    </source>
</evidence>
<dbReference type="AlphaFoldDB" id="A0A9E7ADW0"/>